<reference evidence="10" key="1">
    <citation type="submission" date="2025-08" db="UniProtKB">
        <authorList>
            <consortium name="RefSeq"/>
        </authorList>
    </citation>
    <scope>IDENTIFICATION</scope>
</reference>
<evidence type="ECO:0000256" key="6">
    <source>
        <dbReference type="ARBA" id="ARBA00023180"/>
    </source>
</evidence>
<comment type="subcellular location">
    <subcellularLocation>
        <location evidence="1">Cell membrane</location>
    </subcellularLocation>
</comment>
<evidence type="ECO:0000256" key="3">
    <source>
        <dbReference type="ARBA" id="ARBA00022729"/>
    </source>
</evidence>
<organism evidence="9 10">
    <name type="scientific">Orycteropus afer afer</name>
    <dbReference type="NCBI Taxonomy" id="1230840"/>
    <lineage>
        <taxon>Eukaryota</taxon>
        <taxon>Metazoa</taxon>
        <taxon>Chordata</taxon>
        <taxon>Craniata</taxon>
        <taxon>Vertebrata</taxon>
        <taxon>Euteleostomi</taxon>
        <taxon>Mammalia</taxon>
        <taxon>Eutheria</taxon>
        <taxon>Afrotheria</taxon>
        <taxon>Tubulidentata</taxon>
        <taxon>Orycteropodidae</taxon>
        <taxon>Orycteropus</taxon>
    </lineage>
</organism>
<dbReference type="GO" id="GO:0045202">
    <property type="term" value="C:synapse"/>
    <property type="evidence" value="ECO:0007669"/>
    <property type="project" value="GOC"/>
</dbReference>
<feature type="transmembrane region" description="Helical" evidence="7">
    <location>
        <begin position="117"/>
        <end position="138"/>
    </location>
</feature>
<keyword evidence="3 8" id="KW-0732">Signal</keyword>
<evidence type="ECO:0000256" key="2">
    <source>
        <dbReference type="ARBA" id="ARBA00022475"/>
    </source>
</evidence>
<dbReference type="GO" id="GO:0095500">
    <property type="term" value="P:acetylcholine receptor signaling pathway"/>
    <property type="evidence" value="ECO:0007669"/>
    <property type="project" value="TreeGrafter"/>
</dbReference>
<proteinExistence type="predicted"/>
<dbReference type="PANTHER" id="PTHR32286:SF9">
    <property type="entry name" value="LYMPHOCYTE ANTIGEN 6 COMPLEX LOCUS PROTEIN G6D"/>
    <property type="match status" value="1"/>
</dbReference>
<dbReference type="Proteomes" id="UP000694850">
    <property type="component" value="Unplaced"/>
</dbReference>
<dbReference type="PANTHER" id="PTHR32286">
    <property type="entry name" value="LYMPHOCYTE ANTIGEN 6 COMPLEX LOCUS PROTEIN G6F"/>
    <property type="match status" value="1"/>
</dbReference>
<keyword evidence="7" id="KW-0812">Transmembrane</keyword>
<evidence type="ECO:0000256" key="4">
    <source>
        <dbReference type="ARBA" id="ARBA00023136"/>
    </source>
</evidence>
<dbReference type="SUPFAM" id="SSF57302">
    <property type="entry name" value="Snake toxin-like"/>
    <property type="match status" value="1"/>
</dbReference>
<keyword evidence="7" id="KW-1133">Transmembrane helix</keyword>
<dbReference type="GO" id="GO:0030550">
    <property type="term" value="F:acetylcholine receptor inhibitor activity"/>
    <property type="evidence" value="ECO:0007669"/>
    <property type="project" value="TreeGrafter"/>
</dbReference>
<dbReference type="CTD" id="58530"/>
<keyword evidence="5" id="KW-1015">Disulfide bond</keyword>
<name>A0A8B7AQ52_ORYAF</name>
<dbReference type="RefSeq" id="XP_007949642.1">
    <property type="nucleotide sequence ID" value="XM_007951451.1"/>
</dbReference>
<feature type="signal peptide" evidence="8">
    <location>
        <begin position="1"/>
        <end position="19"/>
    </location>
</feature>
<evidence type="ECO:0000256" key="5">
    <source>
        <dbReference type="ARBA" id="ARBA00023157"/>
    </source>
</evidence>
<evidence type="ECO:0000313" key="9">
    <source>
        <dbReference type="Proteomes" id="UP000694850"/>
    </source>
</evidence>
<dbReference type="Gene3D" id="2.10.60.10">
    <property type="entry name" value="CD59"/>
    <property type="match status" value="1"/>
</dbReference>
<sequence length="140" mass="14557">MNPQLVGILLGALLGASLGNRMKCFDCGGPGSSCKDTVTTCGEGERCGFLERRPHSGSGQMKLSTNSSVTVIHHRPACVAVQHCNQVETELVGDVTYTTHRDCCVGDLCNSATASTVVPASILATAVTALALLLPGLWRA</sequence>
<evidence type="ECO:0000256" key="8">
    <source>
        <dbReference type="SAM" id="SignalP"/>
    </source>
</evidence>
<evidence type="ECO:0000256" key="7">
    <source>
        <dbReference type="SAM" id="Phobius"/>
    </source>
</evidence>
<dbReference type="InterPro" id="IPR026524">
    <property type="entry name" value="LY6G6d/LY6G6f"/>
</dbReference>
<dbReference type="GeneID" id="103206013"/>
<accession>A0A8B7AQ52</accession>
<evidence type="ECO:0000313" key="10">
    <source>
        <dbReference type="RefSeq" id="XP_007949642.1"/>
    </source>
</evidence>
<protein>
    <submittedName>
        <fullName evidence="10">Lymphocyte antigen 6 complex locus protein G6d</fullName>
    </submittedName>
</protein>
<keyword evidence="9" id="KW-1185">Reference proteome</keyword>
<keyword evidence="2" id="KW-1003">Cell membrane</keyword>
<keyword evidence="6" id="KW-0325">Glycoprotein</keyword>
<dbReference type="InterPro" id="IPR045860">
    <property type="entry name" value="Snake_toxin-like_sf"/>
</dbReference>
<feature type="chain" id="PRO_5034077706" evidence="8">
    <location>
        <begin position="20"/>
        <end position="140"/>
    </location>
</feature>
<keyword evidence="4 7" id="KW-0472">Membrane</keyword>
<evidence type="ECO:0000256" key="1">
    <source>
        <dbReference type="ARBA" id="ARBA00004236"/>
    </source>
</evidence>
<gene>
    <name evidence="10" type="primary">LY6G6D</name>
</gene>
<dbReference type="AlphaFoldDB" id="A0A8B7AQ52"/>
<dbReference type="GO" id="GO:0009897">
    <property type="term" value="C:external side of plasma membrane"/>
    <property type="evidence" value="ECO:0007669"/>
    <property type="project" value="TreeGrafter"/>
</dbReference>
<dbReference type="OrthoDB" id="9436841at2759"/>